<evidence type="ECO:0000313" key="2">
    <source>
        <dbReference type="Proteomes" id="UP001189429"/>
    </source>
</evidence>
<proteinExistence type="predicted"/>
<dbReference type="Pfam" id="PF02348">
    <property type="entry name" value="CTP_transf_3"/>
    <property type="match status" value="1"/>
</dbReference>
<comment type="caution">
    <text evidence="1">The sequence shown here is derived from an EMBL/GenBank/DDBJ whole genome shotgun (WGS) entry which is preliminary data.</text>
</comment>
<protein>
    <recommendedName>
        <fullName evidence="3">N-acylneuraminate cytidylyltransferase</fullName>
    </recommendedName>
</protein>
<name>A0ABN9SY46_9DINO</name>
<dbReference type="EMBL" id="CAUYUJ010014160">
    <property type="protein sequence ID" value="CAK0837519.1"/>
    <property type="molecule type" value="Genomic_DNA"/>
</dbReference>
<dbReference type="InterPro" id="IPR050793">
    <property type="entry name" value="CMP-NeuNAc_synthase"/>
</dbReference>
<dbReference type="PANTHER" id="PTHR21485">
    <property type="entry name" value="HAD SUPERFAMILY MEMBERS CMAS AND KDSC"/>
    <property type="match status" value="1"/>
</dbReference>
<evidence type="ECO:0008006" key="3">
    <source>
        <dbReference type="Google" id="ProtNLM"/>
    </source>
</evidence>
<reference evidence="1" key="1">
    <citation type="submission" date="2023-10" db="EMBL/GenBank/DDBJ databases">
        <authorList>
            <person name="Chen Y."/>
            <person name="Shah S."/>
            <person name="Dougan E. K."/>
            <person name="Thang M."/>
            <person name="Chan C."/>
        </authorList>
    </citation>
    <scope>NUCLEOTIDE SEQUENCE [LARGE SCALE GENOMIC DNA]</scope>
</reference>
<keyword evidence="2" id="KW-1185">Reference proteome</keyword>
<dbReference type="SUPFAM" id="SSF53448">
    <property type="entry name" value="Nucleotide-diphospho-sugar transferases"/>
    <property type="match status" value="1"/>
</dbReference>
<dbReference type="PANTHER" id="PTHR21485:SF6">
    <property type="entry name" value="N-ACYLNEURAMINATE CYTIDYLYLTRANSFERASE-RELATED"/>
    <property type="match status" value="1"/>
</dbReference>
<sequence length="322" mass="35591">MAEPPCKVARTDGGKIDRDQIYAIVPARAGSKGVKGKNIRDFCGKPLMGWQIENGLKSKYIKRVFVSTDSEEYRQVALKCGAEVPFLRPAEISHDTATDFQLMEHFLGWMAENEPHNKPSLIVQLRPTAPCLTVQTVDAAIELFLKHEDEDYDSLRSVTPHDHEPFNMYFLDPRENVRLTPVIPVSHHKDDPSQIIEEPQSVARQILPKIYWHNAYVDIMRPRVITEQKCCMGKRCLAFHMNPDDTADIDTLDGGPVEGRGGQKEGAAGGFSMSSCRPEQCPLQPALGTCCAFRGGLVARNFSGACLSTSALVPGVSPRADG</sequence>
<dbReference type="CDD" id="cd02513">
    <property type="entry name" value="CMP-NeuAc_Synthase"/>
    <property type="match status" value="1"/>
</dbReference>
<dbReference type="Gene3D" id="3.90.550.10">
    <property type="entry name" value="Spore Coat Polysaccharide Biosynthesis Protein SpsA, Chain A"/>
    <property type="match status" value="1"/>
</dbReference>
<organism evidence="1 2">
    <name type="scientific">Prorocentrum cordatum</name>
    <dbReference type="NCBI Taxonomy" id="2364126"/>
    <lineage>
        <taxon>Eukaryota</taxon>
        <taxon>Sar</taxon>
        <taxon>Alveolata</taxon>
        <taxon>Dinophyceae</taxon>
        <taxon>Prorocentrales</taxon>
        <taxon>Prorocentraceae</taxon>
        <taxon>Prorocentrum</taxon>
    </lineage>
</organism>
<dbReference type="Proteomes" id="UP001189429">
    <property type="component" value="Unassembled WGS sequence"/>
</dbReference>
<accession>A0ABN9SY46</accession>
<evidence type="ECO:0000313" key="1">
    <source>
        <dbReference type="EMBL" id="CAK0837519.1"/>
    </source>
</evidence>
<gene>
    <name evidence="1" type="ORF">PCOR1329_LOCUS33696</name>
</gene>
<dbReference type="InterPro" id="IPR029044">
    <property type="entry name" value="Nucleotide-diphossugar_trans"/>
</dbReference>
<dbReference type="InterPro" id="IPR003329">
    <property type="entry name" value="Cytidylyl_trans"/>
</dbReference>